<reference evidence="1" key="2">
    <citation type="journal article" date="2015" name="Fish Shellfish Immunol.">
        <title>Early steps in the European eel (Anguilla anguilla)-Vibrio vulnificus interaction in the gills: Role of the RtxA13 toxin.</title>
        <authorList>
            <person name="Callol A."/>
            <person name="Pajuelo D."/>
            <person name="Ebbesson L."/>
            <person name="Teles M."/>
            <person name="MacKenzie S."/>
            <person name="Amaro C."/>
        </authorList>
    </citation>
    <scope>NUCLEOTIDE SEQUENCE</scope>
</reference>
<accession>A0A0E9P852</accession>
<protein>
    <submittedName>
        <fullName evidence="1">Uncharacterized protein</fullName>
    </submittedName>
</protein>
<reference evidence="1" key="1">
    <citation type="submission" date="2014-11" db="EMBL/GenBank/DDBJ databases">
        <authorList>
            <person name="Amaro Gonzalez C."/>
        </authorList>
    </citation>
    <scope>NUCLEOTIDE SEQUENCE</scope>
</reference>
<name>A0A0E9P852_ANGAN</name>
<dbReference type="EMBL" id="GBXM01108140">
    <property type="protein sequence ID" value="JAH00437.1"/>
    <property type="molecule type" value="Transcribed_RNA"/>
</dbReference>
<evidence type="ECO:0000313" key="1">
    <source>
        <dbReference type="EMBL" id="JAH00437.1"/>
    </source>
</evidence>
<organism evidence="1">
    <name type="scientific">Anguilla anguilla</name>
    <name type="common">European freshwater eel</name>
    <name type="synonym">Muraena anguilla</name>
    <dbReference type="NCBI Taxonomy" id="7936"/>
    <lineage>
        <taxon>Eukaryota</taxon>
        <taxon>Metazoa</taxon>
        <taxon>Chordata</taxon>
        <taxon>Craniata</taxon>
        <taxon>Vertebrata</taxon>
        <taxon>Euteleostomi</taxon>
        <taxon>Actinopterygii</taxon>
        <taxon>Neopterygii</taxon>
        <taxon>Teleostei</taxon>
        <taxon>Anguilliformes</taxon>
        <taxon>Anguillidae</taxon>
        <taxon>Anguilla</taxon>
    </lineage>
</organism>
<proteinExistence type="predicted"/>
<dbReference type="AlphaFoldDB" id="A0A0E9P852"/>
<sequence>MYCTNSLFVRTPLSFPLSPPFLSTGNSHNPMHITRLMEASMKGANCSVCIAMNPGQRGRKRQRRVPN</sequence>